<dbReference type="EMBL" id="CABIKM010000036">
    <property type="protein sequence ID" value="VUZ85881.1"/>
    <property type="molecule type" value="Genomic_DNA"/>
</dbReference>
<reference evidence="2 3" key="1">
    <citation type="submission" date="2019-07" db="EMBL/GenBank/DDBJ databases">
        <authorList>
            <person name="Cremers G."/>
        </authorList>
    </citation>
    <scope>NUCLEOTIDE SEQUENCE [LARGE SCALE GENOMIC DNA]</scope>
</reference>
<dbReference type="Pfam" id="PF09084">
    <property type="entry name" value="NMT1"/>
    <property type="match status" value="1"/>
</dbReference>
<dbReference type="PANTHER" id="PTHR30024">
    <property type="entry name" value="ALIPHATIC SULFONATES-BINDING PROTEIN-RELATED"/>
    <property type="match status" value="1"/>
</dbReference>
<gene>
    <name evidence="2" type="ORF">MELA_02268</name>
</gene>
<name>A0A564ZKM9_9BACT</name>
<keyword evidence="3" id="KW-1185">Reference proteome</keyword>
<dbReference type="AlphaFoldDB" id="A0A564ZKM9"/>
<dbReference type="InterPro" id="IPR015168">
    <property type="entry name" value="SsuA/THI5"/>
</dbReference>
<protein>
    <submittedName>
        <fullName evidence="2">ABC transporter protein</fullName>
    </submittedName>
</protein>
<feature type="domain" description="SsuA/THI5-like" evidence="1">
    <location>
        <begin position="83"/>
        <end position="244"/>
    </location>
</feature>
<evidence type="ECO:0000259" key="1">
    <source>
        <dbReference type="Pfam" id="PF09084"/>
    </source>
</evidence>
<proteinExistence type="predicted"/>
<evidence type="ECO:0000313" key="2">
    <source>
        <dbReference type="EMBL" id="VUZ85881.1"/>
    </source>
</evidence>
<dbReference type="PANTHER" id="PTHR30024:SF48">
    <property type="entry name" value="ABC TRANSPORTER SUBSTRATE-BINDING PROTEIN"/>
    <property type="match status" value="1"/>
</dbReference>
<dbReference type="SUPFAM" id="SSF53850">
    <property type="entry name" value="Periplasmic binding protein-like II"/>
    <property type="match status" value="1"/>
</dbReference>
<organism evidence="2 3">
    <name type="scientific">Candidatus Methylomirabilis lanthanidiphila</name>
    <dbReference type="NCBI Taxonomy" id="2211376"/>
    <lineage>
        <taxon>Bacteria</taxon>
        <taxon>Candidatus Methylomirabilota</taxon>
        <taxon>Candidatus Methylomirabilia</taxon>
        <taxon>Candidatus Methylomirabilales</taxon>
        <taxon>Candidatus Methylomirabilaceae</taxon>
        <taxon>Candidatus Methylomirabilis</taxon>
    </lineage>
</organism>
<sequence>MAVVNDNVSGLPVLRAAFEPTGSPRWFVYAMKKLGLDAKHGFDLQITLVRDQITGAFQSFEVALKEGTVDLIDIDWIVIGRHRTDGLPLTAFFPYGRIAGGLVVPSDSPINGLQDLRGKRIGVVRLRDKNWVILRAACIKRYGFDPQQENTVVEALSKGTLAELLKGEQVDAALQWWQLIPPLVATGAYRRVVDVLDLIADLGIDGAVPITLFTVTEEFATRNPELLRGFVRAFCDTADYLKANDQIWVEIGEQVMGGIDPRILTILRDSWRHRVMTAWNDSTVRQIERLFDELLKVGGGPLLGIDRLPPGTFAAEFVR</sequence>
<evidence type="ECO:0000313" key="3">
    <source>
        <dbReference type="Proteomes" id="UP000334340"/>
    </source>
</evidence>
<dbReference type="Proteomes" id="UP000334340">
    <property type="component" value="Unassembled WGS sequence"/>
</dbReference>
<dbReference type="Gene3D" id="3.40.190.10">
    <property type="entry name" value="Periplasmic binding protein-like II"/>
    <property type="match status" value="2"/>
</dbReference>
<accession>A0A564ZKM9</accession>